<keyword evidence="2" id="KW-0805">Transcription regulation</keyword>
<dbReference type="SUPFAM" id="SSF53850">
    <property type="entry name" value="Periplasmic binding protein-like II"/>
    <property type="match status" value="1"/>
</dbReference>
<dbReference type="SUPFAM" id="SSF46785">
    <property type="entry name" value="Winged helix' DNA-binding domain"/>
    <property type="match status" value="1"/>
</dbReference>
<evidence type="ECO:0000259" key="5">
    <source>
        <dbReference type="PROSITE" id="PS50931"/>
    </source>
</evidence>
<evidence type="ECO:0000313" key="6">
    <source>
        <dbReference type="EMBL" id="ALZ84892.1"/>
    </source>
</evidence>
<dbReference type="GO" id="GO:0005829">
    <property type="term" value="C:cytosol"/>
    <property type="evidence" value="ECO:0007669"/>
    <property type="project" value="TreeGrafter"/>
</dbReference>
<dbReference type="InterPro" id="IPR005119">
    <property type="entry name" value="LysR_subst-bd"/>
</dbReference>
<dbReference type="InterPro" id="IPR036390">
    <property type="entry name" value="WH_DNA-bd_sf"/>
</dbReference>
<dbReference type="KEGG" id="por:APT59_12085"/>
<feature type="domain" description="HTH lysR-type" evidence="5">
    <location>
        <begin position="1"/>
        <end position="60"/>
    </location>
</feature>
<name>A0A0U4WKF7_9PSED</name>
<dbReference type="Proteomes" id="UP000064137">
    <property type="component" value="Chromosome"/>
</dbReference>
<keyword evidence="3" id="KW-0238">DNA-binding</keyword>
<evidence type="ECO:0000256" key="1">
    <source>
        <dbReference type="ARBA" id="ARBA00009437"/>
    </source>
</evidence>
<dbReference type="PANTHER" id="PTHR30419">
    <property type="entry name" value="HTH-TYPE TRANSCRIPTIONAL REGULATOR YBHD"/>
    <property type="match status" value="1"/>
</dbReference>
<protein>
    <submittedName>
        <fullName evidence="6">LysR family transcriptional regulator</fullName>
    </submittedName>
</protein>
<sequence length="293" mass="31778">MKNLLQHVQAFLAVARHGSFARAAEELHLSPPALTVQIQQLEAWLEVQLLERTPRRVQLTTAGEELRGPLERVLVDLGDVQTHARDLAGLRRGRVTLAALPSFFMGPFPELLRVFQARHPAIEIRVQDVVAGRVEALVREGHVDLGIGVRPRAVGLDFQPLYVDHLQLFVPRDHPWAERAEITLAELDAVPLLLTGRDSSVRECLDFAFAAAGLRLVAALEANYMSTLLALVAAGQGVALLPESAGGEAPVVALPVRGESLARPLGILTPAGRSLTPAAQAFVALLRERLQVP</sequence>
<reference evidence="6 7" key="1">
    <citation type="submission" date="2016-01" db="EMBL/GenBank/DDBJ databases">
        <title>Annotation of Pseudomonas oryzihabitans USDA-ARS-USMARC-56511.</title>
        <authorList>
            <person name="Harhay G.P."/>
            <person name="Harhay D.M."/>
            <person name="Smith T.P.L."/>
            <person name="Bono J.L."/>
            <person name="Heaton M.P."/>
            <person name="Clawson M.L."/>
            <person name="Chitko-Mckown C.G."/>
            <person name="Capik S.F."/>
            <person name="DeDonder K.D."/>
            <person name="Apley M.D."/>
            <person name="Lubbers B.V."/>
            <person name="White B.J."/>
            <person name="Larson R.L."/>
        </authorList>
    </citation>
    <scope>NUCLEOTIDE SEQUENCE [LARGE SCALE GENOMIC DNA]</scope>
    <source>
        <strain evidence="6 7">USDA-ARS-USMARC-56511</strain>
    </source>
</reference>
<dbReference type="InterPro" id="IPR036388">
    <property type="entry name" value="WH-like_DNA-bd_sf"/>
</dbReference>
<dbReference type="PROSITE" id="PS50931">
    <property type="entry name" value="HTH_LYSR"/>
    <property type="match status" value="1"/>
</dbReference>
<dbReference type="AlphaFoldDB" id="A0A0U4WKF7"/>
<dbReference type="GO" id="GO:0003677">
    <property type="term" value="F:DNA binding"/>
    <property type="evidence" value="ECO:0007669"/>
    <property type="project" value="UniProtKB-KW"/>
</dbReference>
<organism evidence="6 7">
    <name type="scientific">Pseudomonas oryzihabitans</name>
    <dbReference type="NCBI Taxonomy" id="47885"/>
    <lineage>
        <taxon>Bacteria</taxon>
        <taxon>Pseudomonadati</taxon>
        <taxon>Pseudomonadota</taxon>
        <taxon>Gammaproteobacteria</taxon>
        <taxon>Pseudomonadales</taxon>
        <taxon>Pseudomonadaceae</taxon>
        <taxon>Pseudomonas</taxon>
    </lineage>
</organism>
<dbReference type="Gene3D" id="3.40.190.290">
    <property type="match status" value="1"/>
</dbReference>
<dbReference type="Pfam" id="PF03466">
    <property type="entry name" value="LysR_substrate"/>
    <property type="match status" value="1"/>
</dbReference>
<dbReference type="GO" id="GO:0003700">
    <property type="term" value="F:DNA-binding transcription factor activity"/>
    <property type="evidence" value="ECO:0007669"/>
    <property type="project" value="InterPro"/>
</dbReference>
<dbReference type="EMBL" id="CP013987">
    <property type="protein sequence ID" value="ALZ84892.1"/>
    <property type="molecule type" value="Genomic_DNA"/>
</dbReference>
<dbReference type="FunFam" id="1.10.10.10:FF:000001">
    <property type="entry name" value="LysR family transcriptional regulator"/>
    <property type="match status" value="1"/>
</dbReference>
<comment type="similarity">
    <text evidence="1">Belongs to the LysR transcriptional regulatory family.</text>
</comment>
<dbReference type="OrthoDB" id="646694at2"/>
<dbReference type="CDD" id="cd08440">
    <property type="entry name" value="PBP2_LTTR_like_4"/>
    <property type="match status" value="1"/>
</dbReference>
<evidence type="ECO:0000256" key="2">
    <source>
        <dbReference type="ARBA" id="ARBA00023015"/>
    </source>
</evidence>
<keyword evidence="4" id="KW-0804">Transcription</keyword>
<gene>
    <name evidence="6" type="ORF">APT59_12085</name>
</gene>
<evidence type="ECO:0000313" key="7">
    <source>
        <dbReference type="Proteomes" id="UP000064137"/>
    </source>
</evidence>
<dbReference type="Pfam" id="PF00126">
    <property type="entry name" value="HTH_1"/>
    <property type="match status" value="1"/>
</dbReference>
<evidence type="ECO:0000256" key="4">
    <source>
        <dbReference type="ARBA" id="ARBA00023163"/>
    </source>
</evidence>
<dbReference type="InterPro" id="IPR050950">
    <property type="entry name" value="HTH-type_LysR_regulators"/>
</dbReference>
<dbReference type="RefSeq" id="WP_059315067.1">
    <property type="nucleotide sequence ID" value="NZ_CP013987.1"/>
</dbReference>
<dbReference type="InterPro" id="IPR000847">
    <property type="entry name" value="LysR_HTH_N"/>
</dbReference>
<proteinExistence type="inferred from homology"/>
<accession>A0A0U4WKF7</accession>
<dbReference type="PANTHER" id="PTHR30419:SF8">
    <property type="entry name" value="NITROGEN ASSIMILATION TRANSCRIPTIONAL ACTIVATOR-RELATED"/>
    <property type="match status" value="1"/>
</dbReference>
<dbReference type="Gene3D" id="1.10.10.10">
    <property type="entry name" value="Winged helix-like DNA-binding domain superfamily/Winged helix DNA-binding domain"/>
    <property type="match status" value="1"/>
</dbReference>
<dbReference type="PRINTS" id="PR00039">
    <property type="entry name" value="HTHLYSR"/>
</dbReference>
<evidence type="ECO:0000256" key="3">
    <source>
        <dbReference type="ARBA" id="ARBA00023125"/>
    </source>
</evidence>